<evidence type="ECO:0000259" key="7">
    <source>
        <dbReference type="Pfam" id="PF08281"/>
    </source>
</evidence>
<dbReference type="InterPro" id="IPR036388">
    <property type="entry name" value="WH-like_DNA-bd_sf"/>
</dbReference>
<dbReference type="InterPro" id="IPR013325">
    <property type="entry name" value="RNA_pol_sigma_r2"/>
</dbReference>
<gene>
    <name evidence="8" type="ORF">K3769_19140</name>
</gene>
<keyword evidence="2" id="KW-0805">Transcription regulation</keyword>
<feature type="domain" description="RNA polymerase sigma factor 70 region 4 type 2" evidence="7">
    <location>
        <begin position="107"/>
        <end position="158"/>
    </location>
</feature>
<keyword evidence="3" id="KW-0731">Sigma factor</keyword>
<comment type="caution">
    <text evidence="8">The sequence shown here is derived from an EMBL/GenBank/DDBJ whole genome shotgun (WGS) entry which is preliminary data.</text>
</comment>
<sequence length="170" mass="19154">MTDDARAGAGGSPVTATGVLPFPLDFEALYLKNQEDYHRFARAILNDRQDAEDAVHRAYFEILAHWPDLLADGNVHQQTWAILRRTVISEKLTTYRGNLAELTEDNDVARALCTLPSRQFDVMVLRYLCGCATADIAWYLGVSASTVDYHGRKAKQRLEQAMPARIRRSN</sequence>
<evidence type="ECO:0000256" key="5">
    <source>
        <dbReference type="ARBA" id="ARBA00023163"/>
    </source>
</evidence>
<accession>A0ABT3V5D6</accession>
<organism evidence="8 9">
    <name type="scientific">Streptomyces ortus</name>
    <dbReference type="NCBI Taxonomy" id="2867268"/>
    <lineage>
        <taxon>Bacteria</taxon>
        <taxon>Bacillati</taxon>
        <taxon>Actinomycetota</taxon>
        <taxon>Actinomycetes</taxon>
        <taxon>Kitasatosporales</taxon>
        <taxon>Streptomycetaceae</taxon>
        <taxon>Streptomyces</taxon>
    </lineage>
</organism>
<dbReference type="PANTHER" id="PTHR43133:SF8">
    <property type="entry name" value="RNA POLYMERASE SIGMA FACTOR HI_1459-RELATED"/>
    <property type="match status" value="1"/>
</dbReference>
<proteinExistence type="inferred from homology"/>
<protein>
    <submittedName>
        <fullName evidence="8">Sigma-70 family RNA polymerase sigma factor</fullName>
    </submittedName>
</protein>
<dbReference type="Pfam" id="PF04542">
    <property type="entry name" value="Sigma70_r2"/>
    <property type="match status" value="1"/>
</dbReference>
<keyword evidence="5" id="KW-0804">Transcription</keyword>
<keyword evidence="4" id="KW-0238">DNA-binding</keyword>
<dbReference type="SUPFAM" id="SSF88946">
    <property type="entry name" value="Sigma2 domain of RNA polymerase sigma factors"/>
    <property type="match status" value="1"/>
</dbReference>
<feature type="domain" description="RNA polymerase sigma-70 region 2" evidence="6">
    <location>
        <begin position="29"/>
        <end position="89"/>
    </location>
</feature>
<dbReference type="InterPro" id="IPR007627">
    <property type="entry name" value="RNA_pol_sigma70_r2"/>
</dbReference>
<evidence type="ECO:0000259" key="6">
    <source>
        <dbReference type="Pfam" id="PF04542"/>
    </source>
</evidence>
<dbReference type="InterPro" id="IPR039425">
    <property type="entry name" value="RNA_pol_sigma-70-like"/>
</dbReference>
<evidence type="ECO:0000313" key="8">
    <source>
        <dbReference type="EMBL" id="MCX4234857.1"/>
    </source>
</evidence>
<dbReference type="Proteomes" id="UP001165590">
    <property type="component" value="Unassembled WGS sequence"/>
</dbReference>
<dbReference type="Pfam" id="PF08281">
    <property type="entry name" value="Sigma70_r4_2"/>
    <property type="match status" value="1"/>
</dbReference>
<dbReference type="RefSeq" id="WP_267027622.1">
    <property type="nucleotide sequence ID" value="NZ_JAIFZO010000002.1"/>
</dbReference>
<evidence type="ECO:0000256" key="1">
    <source>
        <dbReference type="ARBA" id="ARBA00010641"/>
    </source>
</evidence>
<dbReference type="Gene3D" id="1.10.1740.10">
    <property type="match status" value="1"/>
</dbReference>
<evidence type="ECO:0000313" key="9">
    <source>
        <dbReference type="Proteomes" id="UP001165590"/>
    </source>
</evidence>
<dbReference type="EMBL" id="JAIFZO010000002">
    <property type="protein sequence ID" value="MCX4234857.1"/>
    <property type="molecule type" value="Genomic_DNA"/>
</dbReference>
<keyword evidence="9" id="KW-1185">Reference proteome</keyword>
<dbReference type="SUPFAM" id="SSF88659">
    <property type="entry name" value="Sigma3 and sigma4 domains of RNA polymerase sigma factors"/>
    <property type="match status" value="1"/>
</dbReference>
<evidence type="ECO:0000256" key="4">
    <source>
        <dbReference type="ARBA" id="ARBA00023125"/>
    </source>
</evidence>
<dbReference type="InterPro" id="IPR013249">
    <property type="entry name" value="RNA_pol_sigma70_r4_t2"/>
</dbReference>
<name>A0ABT3V5D6_9ACTN</name>
<dbReference type="InterPro" id="IPR013324">
    <property type="entry name" value="RNA_pol_sigma_r3/r4-like"/>
</dbReference>
<dbReference type="PANTHER" id="PTHR43133">
    <property type="entry name" value="RNA POLYMERASE ECF-TYPE SIGMA FACTO"/>
    <property type="match status" value="1"/>
</dbReference>
<reference evidence="8" key="1">
    <citation type="journal article" date="2022" name="bioRxiv">
        <title>Discovery and biosynthetic assessment of Streptomyces ortus sp nov. isolated from a deep-sea sponge.</title>
        <authorList>
            <person name="Williams S.E."/>
        </authorList>
    </citation>
    <scope>NUCLEOTIDE SEQUENCE</scope>
    <source>
        <strain evidence="8">A15ISP2-DRY2</strain>
    </source>
</reference>
<evidence type="ECO:0000256" key="3">
    <source>
        <dbReference type="ARBA" id="ARBA00023082"/>
    </source>
</evidence>
<comment type="similarity">
    <text evidence="1">Belongs to the sigma-70 factor family. ECF subfamily.</text>
</comment>
<evidence type="ECO:0000256" key="2">
    <source>
        <dbReference type="ARBA" id="ARBA00023015"/>
    </source>
</evidence>
<dbReference type="Gene3D" id="1.10.10.10">
    <property type="entry name" value="Winged helix-like DNA-binding domain superfamily/Winged helix DNA-binding domain"/>
    <property type="match status" value="1"/>
</dbReference>